<keyword evidence="2" id="KW-1185">Reference proteome</keyword>
<dbReference type="NCBIfam" id="TIGR03899">
    <property type="entry name" value="TIGR03899 family protein"/>
    <property type="match status" value="1"/>
</dbReference>
<accession>A0A1M5B9J1</accession>
<evidence type="ECO:0000313" key="2">
    <source>
        <dbReference type="Proteomes" id="UP000184159"/>
    </source>
</evidence>
<dbReference type="Pfam" id="PF10987">
    <property type="entry name" value="DUF2806"/>
    <property type="match status" value="1"/>
</dbReference>
<dbReference type="EMBL" id="FQUH01000009">
    <property type="protein sequence ID" value="SHF39090.1"/>
    <property type="molecule type" value="Genomic_DNA"/>
</dbReference>
<dbReference type="AlphaFoldDB" id="A0A1M5B9J1"/>
<protein>
    <submittedName>
        <fullName evidence="1">TIGR03899 family protein</fullName>
    </submittedName>
</protein>
<name>A0A1M5B9J1_VIBGA</name>
<reference evidence="2" key="1">
    <citation type="submission" date="2016-11" db="EMBL/GenBank/DDBJ databases">
        <authorList>
            <person name="Varghese N."/>
            <person name="Submissions S."/>
        </authorList>
    </citation>
    <scope>NUCLEOTIDE SEQUENCE [LARGE SCALE GENOMIC DNA]</scope>
    <source>
        <strain evidence="2">DSM 21264</strain>
    </source>
</reference>
<dbReference type="InterPro" id="IPR021254">
    <property type="entry name" value="DUF2806"/>
</dbReference>
<proteinExistence type="predicted"/>
<gene>
    <name evidence="1" type="ORF">SAMN02745781_02148</name>
</gene>
<organism evidence="1 2">
    <name type="scientific">Vibrio gazogenes DSM 21264 = NBRC 103151</name>
    <dbReference type="NCBI Taxonomy" id="1123492"/>
    <lineage>
        <taxon>Bacteria</taxon>
        <taxon>Pseudomonadati</taxon>
        <taxon>Pseudomonadota</taxon>
        <taxon>Gammaproteobacteria</taxon>
        <taxon>Vibrionales</taxon>
        <taxon>Vibrionaceae</taxon>
        <taxon>Vibrio</taxon>
    </lineage>
</organism>
<sequence length="325" mass="36837">MINSARCLSHSALNCYYCSQLSVGIKLFMEQRTPTVIEHQDDETTKSHSRGRYIKDSGRRIQNIAKDHGLDALICEEKTDISPLDRALKRERKRKEQRQKNLESIVRLAHKSCKNETAGDPDQDWLYRFFDMAQDIHNSSMQRLWAQVLKREVTNPGSTSMKALQVLKDMTPKEAQILQKSAALACSFGQDSSRKLFVGIRAHNGIFTFGKRDTTITLSLGSFQLPYSSLLVMIELGLLHATELASGEIEQESALPFHYQGKNLSLQAMSKGIHLLYYRFSPTGNELCKLLGNKLNQQYYDQTIALLGQKFMIHTDATGSIHHTV</sequence>
<evidence type="ECO:0000313" key="1">
    <source>
        <dbReference type="EMBL" id="SHF39090.1"/>
    </source>
</evidence>
<dbReference type="Proteomes" id="UP000184159">
    <property type="component" value="Unassembled WGS sequence"/>
</dbReference>